<evidence type="ECO:0000313" key="1">
    <source>
        <dbReference type="EMBL" id="APU70065.1"/>
    </source>
</evidence>
<gene>
    <name evidence="1" type="ORF">GRFL_3341</name>
</gene>
<dbReference type="KEGG" id="gfl:GRFL_3341"/>
<dbReference type="Proteomes" id="UP000186230">
    <property type="component" value="Chromosome"/>
</dbReference>
<dbReference type="AlphaFoldDB" id="A0A1L7IAD0"/>
<proteinExistence type="predicted"/>
<protein>
    <submittedName>
        <fullName evidence="1">Uncharacterized protein</fullName>
    </submittedName>
</protein>
<reference evidence="1 2" key="1">
    <citation type="submission" date="2016-07" db="EMBL/GenBank/DDBJ databases">
        <title>Multi-omics approach to identify versatile polysaccharide utilization systems of a marine flavobacterium Gramella flava.</title>
        <authorList>
            <person name="Tang K."/>
        </authorList>
    </citation>
    <scope>NUCLEOTIDE SEQUENCE [LARGE SCALE GENOMIC DNA]</scope>
    <source>
        <strain evidence="1 2">JLT2011</strain>
    </source>
</reference>
<accession>A0A1L7IAD0</accession>
<organism evidence="1 2">
    <name type="scientific">Christiangramia flava JLT2011</name>
    <dbReference type="NCBI Taxonomy" id="1229726"/>
    <lineage>
        <taxon>Bacteria</taxon>
        <taxon>Pseudomonadati</taxon>
        <taxon>Bacteroidota</taxon>
        <taxon>Flavobacteriia</taxon>
        <taxon>Flavobacteriales</taxon>
        <taxon>Flavobacteriaceae</taxon>
        <taxon>Christiangramia</taxon>
    </lineage>
</organism>
<keyword evidence="2" id="KW-1185">Reference proteome</keyword>
<sequence length="38" mass="4346">MNVAMFFADANVTFTYKPSKPFFLFSESISLNHLLAVF</sequence>
<name>A0A1L7IAD0_9FLAO</name>
<dbReference type="EMBL" id="CP016359">
    <property type="protein sequence ID" value="APU70065.1"/>
    <property type="molecule type" value="Genomic_DNA"/>
</dbReference>
<evidence type="ECO:0000313" key="2">
    <source>
        <dbReference type="Proteomes" id="UP000186230"/>
    </source>
</evidence>